<protein>
    <submittedName>
        <fullName evidence="1">Uncharacterized protein</fullName>
    </submittedName>
</protein>
<proteinExistence type="predicted"/>
<evidence type="ECO:0000313" key="1">
    <source>
        <dbReference type="EMBL" id="QGU05981.1"/>
    </source>
</evidence>
<dbReference type="Proteomes" id="UP000424462">
    <property type="component" value="Chromosome"/>
</dbReference>
<dbReference type="AlphaFoldDB" id="A0A6B8W0H2"/>
<name>A0A6B8W0H2_9CORY</name>
<gene>
    <name evidence="1" type="ORF">COCCU_00050</name>
</gene>
<dbReference type="RefSeq" id="WP_156229599.1">
    <property type="nucleotide sequence ID" value="NZ_CP046455.1"/>
</dbReference>
<keyword evidence="2" id="KW-1185">Reference proteome</keyword>
<evidence type="ECO:0000313" key="2">
    <source>
        <dbReference type="Proteomes" id="UP000424462"/>
    </source>
</evidence>
<sequence>MNPRLRGFSTTQLLGVADKVAAEFGTQVIDLAALAAAAATTTAEISGVRIHGNLSEASESLRRSILRLAPLSSHNTELADVSCLILRELNLAD</sequence>
<reference evidence="1 2" key="1">
    <citation type="submission" date="2019-11" db="EMBL/GenBank/DDBJ databases">
        <title>Complete genome sequence of Corynebacterium kalinowskii 1959, a novel Corynebacterium species isolated from soil of a small paddock in Vilsendorf, Germany.</title>
        <authorList>
            <person name="Schaffert L."/>
            <person name="Ruwe M."/>
            <person name="Milse J."/>
            <person name="Hanuschka K."/>
            <person name="Ortseifen V."/>
            <person name="Droste J."/>
            <person name="Brandt D."/>
            <person name="Schlueter L."/>
            <person name="Kutter Y."/>
            <person name="Vinke S."/>
            <person name="Viehoefer P."/>
            <person name="Jacob L."/>
            <person name="Luebke N.-C."/>
            <person name="Schulte-Berndt E."/>
            <person name="Hain C."/>
            <person name="Linder M."/>
            <person name="Schmidt P."/>
            <person name="Wollenschlaeger L."/>
            <person name="Luttermann T."/>
            <person name="Thieme E."/>
            <person name="Hassa J."/>
            <person name="Haak M."/>
            <person name="Wittchen M."/>
            <person name="Mentz A."/>
            <person name="Persicke M."/>
            <person name="Busche T."/>
            <person name="Ruckert C."/>
        </authorList>
    </citation>
    <scope>NUCLEOTIDE SEQUENCE [LARGE SCALE GENOMIC DNA]</scope>
    <source>
        <strain evidence="1 2">2039</strain>
    </source>
</reference>
<organism evidence="1 2">
    <name type="scientific">Corynebacterium occultum</name>
    <dbReference type="NCBI Taxonomy" id="2675219"/>
    <lineage>
        <taxon>Bacteria</taxon>
        <taxon>Bacillati</taxon>
        <taxon>Actinomycetota</taxon>
        <taxon>Actinomycetes</taxon>
        <taxon>Mycobacteriales</taxon>
        <taxon>Corynebacteriaceae</taxon>
        <taxon>Corynebacterium</taxon>
    </lineage>
</organism>
<accession>A0A6B8W0H2</accession>
<dbReference type="KEGG" id="cok:COCCU_00050"/>
<dbReference type="EMBL" id="CP046455">
    <property type="protein sequence ID" value="QGU05981.1"/>
    <property type="molecule type" value="Genomic_DNA"/>
</dbReference>